<dbReference type="GO" id="GO:0005525">
    <property type="term" value="F:GTP binding"/>
    <property type="evidence" value="ECO:0007669"/>
    <property type="project" value="UniProtKB-KW"/>
</dbReference>
<dbReference type="InterPro" id="IPR002835">
    <property type="entry name" value="CofC"/>
</dbReference>
<dbReference type="Gene3D" id="3.90.550.10">
    <property type="entry name" value="Spore Coat Polysaccharide Biosynthesis Protein SpsA, Chain A"/>
    <property type="match status" value="1"/>
</dbReference>
<evidence type="ECO:0000256" key="6">
    <source>
        <dbReference type="SAM" id="MobiDB-lite"/>
    </source>
</evidence>
<dbReference type="HAMAP" id="MF_02114">
    <property type="entry name" value="CofC"/>
    <property type="match status" value="1"/>
</dbReference>
<evidence type="ECO:0000313" key="8">
    <source>
        <dbReference type="Proteomes" id="UP000587002"/>
    </source>
</evidence>
<evidence type="ECO:0000256" key="1">
    <source>
        <dbReference type="ARBA" id="ARBA00022679"/>
    </source>
</evidence>
<feature type="binding site" evidence="5">
    <location>
        <position position="151"/>
    </location>
    <ligand>
        <name>phosphoenolpyruvate</name>
        <dbReference type="ChEBI" id="CHEBI:58702"/>
    </ligand>
</feature>
<reference evidence="7 8" key="1">
    <citation type="submission" date="2020-07" db="EMBL/GenBank/DDBJ databases">
        <title>Sequencing the genomes of 1000 actinobacteria strains.</title>
        <authorList>
            <person name="Klenk H.-P."/>
        </authorList>
    </citation>
    <scope>NUCLEOTIDE SEQUENCE [LARGE SCALE GENOMIC DNA]</scope>
    <source>
        <strain evidence="7 8">DSM 44065</strain>
    </source>
</reference>
<dbReference type="GO" id="GO:0052645">
    <property type="term" value="P:F420-0 metabolic process"/>
    <property type="evidence" value="ECO:0007669"/>
    <property type="project" value="UniProtKB-UniRule"/>
</dbReference>
<feature type="region of interest" description="Disordered" evidence="6">
    <location>
        <begin position="156"/>
        <end position="179"/>
    </location>
</feature>
<comment type="caution">
    <text evidence="7">The sequence shown here is derived from an EMBL/GenBank/DDBJ whole genome shotgun (WGS) entry which is preliminary data.</text>
</comment>
<keyword evidence="1 5" id="KW-0808">Transferase</keyword>
<dbReference type="InterPro" id="IPR029044">
    <property type="entry name" value="Nucleotide-diphossugar_trans"/>
</dbReference>
<evidence type="ECO:0000256" key="2">
    <source>
        <dbReference type="ARBA" id="ARBA00022695"/>
    </source>
</evidence>
<organism evidence="7 8">
    <name type="scientific">Saccharopolyspora hordei</name>
    <dbReference type="NCBI Taxonomy" id="1838"/>
    <lineage>
        <taxon>Bacteria</taxon>
        <taxon>Bacillati</taxon>
        <taxon>Actinomycetota</taxon>
        <taxon>Actinomycetes</taxon>
        <taxon>Pseudonocardiales</taxon>
        <taxon>Pseudonocardiaceae</taxon>
        <taxon>Saccharopolyspora</taxon>
    </lineage>
</organism>
<name>A0A853AEY6_9PSEU</name>
<dbReference type="RefSeq" id="WP_343050007.1">
    <property type="nucleotide sequence ID" value="NZ_BAABFH010000001.1"/>
</dbReference>
<sequence length="215" mass="21946">MSATDHRYPQRGYPPVHLLVPVKPLHLAKSRLLDGGARHPAAHTELVAAVALDTVSAARRAAGVGGVVVITSDPVLTAAFAAMGVEVLPDAPAAGLNAALRHGDAALRHRVERVGALQADLPALRPDELAAAISAAGADRSFCPDRHGTGTTLLLAEPGRPLDPRFGPGSADAHAGSGAKPLLGPWDSLRCDVDTEADLRAARALGLGPRTAAAV</sequence>
<dbReference type="PANTHER" id="PTHR40392">
    <property type="entry name" value="2-PHOSPHO-L-LACTATE GUANYLYLTRANSFERASE"/>
    <property type="match status" value="1"/>
</dbReference>
<accession>A0A853AEY6</accession>
<proteinExistence type="inferred from homology"/>
<protein>
    <recommendedName>
        <fullName evidence="5">Phosphoenolpyruvate guanylyltransferase</fullName>
        <shortName evidence="5">PEP guanylyltransferase</shortName>
        <ecNumber evidence="5">2.7.7.105</ecNumber>
    </recommendedName>
</protein>
<evidence type="ECO:0000256" key="5">
    <source>
        <dbReference type="HAMAP-Rule" id="MF_02114"/>
    </source>
</evidence>
<dbReference type="Pfam" id="PF01983">
    <property type="entry name" value="CofC"/>
    <property type="match status" value="1"/>
</dbReference>
<keyword evidence="2 5" id="KW-0548">Nucleotidyltransferase</keyword>
<gene>
    <name evidence="5" type="primary">fbiD</name>
    <name evidence="7" type="ORF">HNR68_001732</name>
</gene>
<dbReference type="SUPFAM" id="SSF53448">
    <property type="entry name" value="Nucleotide-diphospho-sugar transferases"/>
    <property type="match status" value="1"/>
</dbReference>
<dbReference type="UniPathway" id="UPA00071"/>
<dbReference type="AlphaFoldDB" id="A0A853AEY6"/>
<dbReference type="Proteomes" id="UP000587002">
    <property type="component" value="Unassembled WGS sequence"/>
</dbReference>
<comment type="function">
    <text evidence="5">Guanylyltransferase that catalyzes the activation of phosphoenolpyruvate (PEP) as enolpyruvoyl-2-diphospho-5'-guanosine, via the condensation of PEP with GTP. It is involved in the biosynthesis of coenzyme F420, a hydride carrier cofactor.</text>
</comment>
<comment type="catalytic activity">
    <reaction evidence="5">
        <text>phosphoenolpyruvate + GTP + H(+) = enolpyruvoyl-2-diphospho-5'-guanosine + diphosphate</text>
        <dbReference type="Rhea" id="RHEA:30519"/>
        <dbReference type="ChEBI" id="CHEBI:15378"/>
        <dbReference type="ChEBI" id="CHEBI:33019"/>
        <dbReference type="ChEBI" id="CHEBI:37565"/>
        <dbReference type="ChEBI" id="CHEBI:58702"/>
        <dbReference type="ChEBI" id="CHEBI:143701"/>
        <dbReference type="EC" id="2.7.7.105"/>
    </reaction>
</comment>
<keyword evidence="4 5" id="KW-0342">GTP-binding</keyword>
<comment type="pathway">
    <text evidence="5">Cofactor biosynthesis; coenzyme F420 biosynthesis.</text>
</comment>
<keyword evidence="3 5" id="KW-0547">Nucleotide-binding</keyword>
<evidence type="ECO:0000256" key="4">
    <source>
        <dbReference type="ARBA" id="ARBA00023134"/>
    </source>
</evidence>
<feature type="binding site" evidence="5">
    <location>
        <position position="167"/>
    </location>
    <ligand>
        <name>phosphoenolpyruvate</name>
        <dbReference type="ChEBI" id="CHEBI:58702"/>
    </ligand>
</feature>
<dbReference type="NCBIfam" id="TIGR03552">
    <property type="entry name" value="F420_cofC"/>
    <property type="match status" value="1"/>
</dbReference>
<dbReference type="GO" id="GO:0043814">
    <property type="term" value="F:phospholactate guanylyltransferase activity"/>
    <property type="evidence" value="ECO:0007669"/>
    <property type="project" value="InterPro"/>
</dbReference>
<evidence type="ECO:0000256" key="3">
    <source>
        <dbReference type="ARBA" id="ARBA00022741"/>
    </source>
</evidence>
<dbReference type="EC" id="2.7.7.105" evidence="5"/>
<dbReference type="PANTHER" id="PTHR40392:SF1">
    <property type="entry name" value="2-PHOSPHO-L-LACTATE GUANYLYLTRANSFERASE"/>
    <property type="match status" value="1"/>
</dbReference>
<comment type="similarity">
    <text evidence="5">Belongs to the CofC family.</text>
</comment>
<evidence type="ECO:0000313" key="7">
    <source>
        <dbReference type="EMBL" id="NYI83102.1"/>
    </source>
</evidence>
<feature type="binding site" evidence="5">
    <location>
        <position position="170"/>
    </location>
    <ligand>
        <name>phosphoenolpyruvate</name>
        <dbReference type="ChEBI" id="CHEBI:58702"/>
    </ligand>
</feature>
<dbReference type="EMBL" id="JACCFJ010000001">
    <property type="protein sequence ID" value="NYI83102.1"/>
    <property type="molecule type" value="Genomic_DNA"/>
</dbReference>
<keyword evidence="8" id="KW-1185">Reference proteome</keyword>